<keyword evidence="2" id="KW-1185">Reference proteome</keyword>
<organism evidence="1 2">
    <name type="scientific">Treponema peruense</name>
    <dbReference type="NCBI Taxonomy" id="2787628"/>
    <lineage>
        <taxon>Bacteria</taxon>
        <taxon>Pseudomonadati</taxon>
        <taxon>Spirochaetota</taxon>
        <taxon>Spirochaetia</taxon>
        <taxon>Spirochaetales</taxon>
        <taxon>Treponemataceae</taxon>
        <taxon>Treponema</taxon>
    </lineage>
</organism>
<sequence length="303" mass="33847">MKPTLLVLAAGMGSRYGGVKQIDAVGLNNECLLDFAAYDAKKCGFGKVVFVIRKDIEKDFRERLFDRVAKNFDAEYVFQTKDALLDEQEIARAADRTKPWGTIHAVLCAEKAINSPFAVINSDDYYGRDAFKTLGEYLSNIDPHSPEHAMVGYVLGNTMSKSGSVSRGVCTVKDGYLESITENTKISYKGDGIVSELDGKEIPLTGKEWVSMNLFAFSLKAFTGFHKYWDNFKKTSLELPKAEALLPVAASDIVKAKEGSIKFFTSTEKWFGMTYPEDRAIVKQEIAKKIADGYYPETLWEHC</sequence>
<dbReference type="SUPFAM" id="SSF53448">
    <property type="entry name" value="Nucleotide-diphospho-sugar transferases"/>
    <property type="match status" value="1"/>
</dbReference>
<proteinExistence type="predicted"/>
<dbReference type="EMBL" id="CP064936">
    <property type="protein sequence ID" value="QQA01993.1"/>
    <property type="molecule type" value="Genomic_DNA"/>
</dbReference>
<dbReference type="KEGG" id="tper:IWA51_05205"/>
<gene>
    <name evidence="1" type="ORF">IWA51_05205</name>
</gene>
<dbReference type="Proteomes" id="UP000595224">
    <property type="component" value="Chromosome"/>
</dbReference>
<name>A0A7T3V5W3_9SPIR</name>
<dbReference type="InterPro" id="IPR029044">
    <property type="entry name" value="Nucleotide-diphossugar_trans"/>
</dbReference>
<dbReference type="AlphaFoldDB" id="A0A7T3V5W3"/>
<protein>
    <recommendedName>
        <fullName evidence="3">Nucleotidyl transferase</fullName>
    </recommendedName>
</protein>
<evidence type="ECO:0008006" key="3">
    <source>
        <dbReference type="Google" id="ProtNLM"/>
    </source>
</evidence>
<dbReference type="RefSeq" id="WP_177527491.1">
    <property type="nucleotide sequence ID" value="NZ_CBCSHE010000004.1"/>
</dbReference>
<reference evidence="1 2" key="1">
    <citation type="submission" date="2020-11" db="EMBL/GenBank/DDBJ databases">
        <title>Treponema Peruensis nv. sp., first commensal Treponema isolated from human feces.</title>
        <authorList>
            <person name="Belkhou C."/>
            <person name="Raes J."/>
        </authorList>
    </citation>
    <scope>NUCLEOTIDE SEQUENCE [LARGE SCALE GENOMIC DNA]</scope>
    <source>
        <strain evidence="1 2">RCC2812</strain>
    </source>
</reference>
<accession>A0A7T3V5W3</accession>
<dbReference type="Gene3D" id="3.90.550.10">
    <property type="entry name" value="Spore Coat Polysaccharide Biosynthesis Protein SpsA, Chain A"/>
    <property type="match status" value="1"/>
</dbReference>
<evidence type="ECO:0000313" key="2">
    <source>
        <dbReference type="Proteomes" id="UP000595224"/>
    </source>
</evidence>
<evidence type="ECO:0000313" key="1">
    <source>
        <dbReference type="EMBL" id="QQA01993.1"/>
    </source>
</evidence>